<accession>A0AAD5N0W0</accession>
<organism evidence="1 2">
    <name type="scientific">Parelaphostrongylus tenuis</name>
    <name type="common">Meningeal worm</name>
    <dbReference type="NCBI Taxonomy" id="148309"/>
    <lineage>
        <taxon>Eukaryota</taxon>
        <taxon>Metazoa</taxon>
        <taxon>Ecdysozoa</taxon>
        <taxon>Nematoda</taxon>
        <taxon>Chromadorea</taxon>
        <taxon>Rhabditida</taxon>
        <taxon>Rhabditina</taxon>
        <taxon>Rhabditomorpha</taxon>
        <taxon>Strongyloidea</taxon>
        <taxon>Metastrongylidae</taxon>
        <taxon>Parelaphostrongylus</taxon>
    </lineage>
</organism>
<sequence length="123" mass="14206">MGWCTLIPTRYISETSPEQTICHDGNIALRFREQLRMTNHSNLTSAEVLRQIPRKYSDGQSHVGKKKVSLNMTSQPHRYNDYLHPKYSLPPVKLDVGDCMWEYEQLLKTPGRAVRTNCASTLR</sequence>
<protein>
    <submittedName>
        <fullName evidence="1">Uncharacterized protein</fullName>
    </submittedName>
</protein>
<dbReference type="AlphaFoldDB" id="A0AAD5N0W0"/>
<comment type="caution">
    <text evidence="1">The sequence shown here is derived from an EMBL/GenBank/DDBJ whole genome shotgun (WGS) entry which is preliminary data.</text>
</comment>
<reference evidence="1" key="1">
    <citation type="submission" date="2021-06" db="EMBL/GenBank/DDBJ databases">
        <title>Parelaphostrongylus tenuis whole genome reference sequence.</title>
        <authorList>
            <person name="Garwood T.J."/>
            <person name="Larsen P.A."/>
            <person name="Fountain-Jones N.M."/>
            <person name="Garbe J.R."/>
            <person name="Macchietto M.G."/>
            <person name="Kania S.A."/>
            <person name="Gerhold R.W."/>
            <person name="Richards J.E."/>
            <person name="Wolf T.M."/>
        </authorList>
    </citation>
    <scope>NUCLEOTIDE SEQUENCE</scope>
    <source>
        <strain evidence="1">MNPRO001-30</strain>
        <tissue evidence="1">Meninges</tissue>
    </source>
</reference>
<name>A0AAD5N0W0_PARTN</name>
<gene>
    <name evidence="1" type="ORF">KIN20_017461</name>
</gene>
<proteinExistence type="predicted"/>
<dbReference type="EMBL" id="JAHQIW010003506">
    <property type="protein sequence ID" value="KAJ1358897.1"/>
    <property type="molecule type" value="Genomic_DNA"/>
</dbReference>
<evidence type="ECO:0000313" key="1">
    <source>
        <dbReference type="EMBL" id="KAJ1358897.1"/>
    </source>
</evidence>
<evidence type="ECO:0000313" key="2">
    <source>
        <dbReference type="Proteomes" id="UP001196413"/>
    </source>
</evidence>
<dbReference type="Proteomes" id="UP001196413">
    <property type="component" value="Unassembled WGS sequence"/>
</dbReference>
<keyword evidence="2" id="KW-1185">Reference proteome</keyword>